<accession>A0A1F4TL26</accession>
<sequence length="404" mass="43284">MVKTIAEINEKIKAGKAVVVTAEEIIDIVAKKGIAAAAQEVDVVTTGTFGPMCSSGAYFNFGHTKPKIKAGGGKALLNGIPAYTGWAAVDLYIGATAVSEDDPCNVIHPGNFAYGGAHVIEDLVAGKDIRMQIEAYGTDCYPRKHLDSLINIKDLNEAVLFNSRNGYQNYNVAVNLSEKTIYTYLGTLKPKLGNANYCSAGQLSPLLNDPFYKTFGIGTRIWLGGAEGYIVWQGTQHNPHAPRTENGVPKRPSGTIAVIGDLKAMSPKWIKGVSLSGYGTSLNVGIGIPIPILDEEILKFVSVKDEDITCAVVDYSDSYPNGKPDVLGEVNYKQLKSGSIEVKGKKVPTSGLSSYKGALEIATDLKEKIEKGEFLLTQKVADLPCGDKAPKFGPLKERPVKEGK</sequence>
<dbReference type="EMBL" id="MEUI01000035">
    <property type="protein sequence ID" value="OGC33421.1"/>
    <property type="molecule type" value="Genomic_DNA"/>
</dbReference>
<dbReference type="Pfam" id="PF01837">
    <property type="entry name" value="HcyBio"/>
    <property type="match status" value="1"/>
</dbReference>
<reference evidence="2 3" key="1">
    <citation type="journal article" date="2016" name="Nat. Commun.">
        <title>Thousands of microbial genomes shed light on interconnected biogeochemical processes in an aquifer system.</title>
        <authorList>
            <person name="Anantharaman K."/>
            <person name="Brown C.T."/>
            <person name="Hug L.A."/>
            <person name="Sharon I."/>
            <person name="Castelle C.J."/>
            <person name="Probst A.J."/>
            <person name="Thomas B.C."/>
            <person name="Singh A."/>
            <person name="Wilkins M.J."/>
            <person name="Karaoz U."/>
            <person name="Brodie E.L."/>
            <person name="Williams K.H."/>
            <person name="Hubbard S.S."/>
            <person name="Banfield J.F."/>
        </authorList>
    </citation>
    <scope>NUCLEOTIDE SEQUENCE [LARGE SCALE GENOMIC DNA]</scope>
</reference>
<protein>
    <recommendedName>
        <fullName evidence="1">Homocysteine biosynthesis enzyme sulfur-incorporation domain-containing protein</fullName>
    </recommendedName>
</protein>
<organism evidence="2 3">
    <name type="scientific">candidate division WOR-1 bacterium RIFOXYC2_FULL_41_25</name>
    <dbReference type="NCBI Taxonomy" id="1802586"/>
    <lineage>
        <taxon>Bacteria</taxon>
        <taxon>Bacillati</taxon>
        <taxon>Saganbacteria</taxon>
    </lineage>
</organism>
<dbReference type="AlphaFoldDB" id="A0A1F4TL26"/>
<evidence type="ECO:0000259" key="1">
    <source>
        <dbReference type="Pfam" id="PF01837"/>
    </source>
</evidence>
<feature type="domain" description="Homocysteine biosynthesis enzyme sulfur-incorporation" evidence="1">
    <location>
        <begin position="17"/>
        <end position="376"/>
    </location>
</feature>
<dbReference type="InterPro" id="IPR002708">
    <property type="entry name" value="HcyBio"/>
</dbReference>
<dbReference type="Proteomes" id="UP000177309">
    <property type="component" value="Unassembled WGS sequence"/>
</dbReference>
<evidence type="ECO:0000313" key="3">
    <source>
        <dbReference type="Proteomes" id="UP000177309"/>
    </source>
</evidence>
<evidence type="ECO:0000313" key="2">
    <source>
        <dbReference type="EMBL" id="OGC33421.1"/>
    </source>
</evidence>
<proteinExistence type="predicted"/>
<comment type="caution">
    <text evidence="2">The sequence shown here is derived from an EMBL/GenBank/DDBJ whole genome shotgun (WGS) entry which is preliminary data.</text>
</comment>
<name>A0A1F4TL26_UNCSA</name>
<gene>
    <name evidence="2" type="ORF">A2462_06675</name>
</gene>